<dbReference type="Pfam" id="PF22809">
    <property type="entry name" value="DUF7014"/>
    <property type="match status" value="1"/>
</dbReference>
<name>A0A081R890_SPHCR</name>
<sequence>MIYELLSRRKKKFDRSGVRDVYQYDTVPGKLRVQVQQILIDAIGPQYRVDAYAISGPAHNPEAWEVIHKILCRELGRHRLTDSSYSLHNEGVLNYLGTANAEDFIDALEVCCRVIDITIGKWNSGQLQMHGVKQDSASALQEINYRLKESALGYEYADGQMIRMDSEYTHEELIKPALVLLSGKHFEGAQEEFLDAHKEYRAGNYQKAIVSCAKSFESALKVVCKIKGWPYEKGARASDLLRRVRSEGLWPDYLDGSFDQLLATLTSGLPKVRNDAGAHGQGPERRTVPPYVAAYALQLCAAKIKLIAAAAE</sequence>
<evidence type="ECO:0000313" key="4">
    <source>
        <dbReference type="Proteomes" id="UP000028411"/>
    </source>
</evidence>
<proteinExistence type="predicted"/>
<gene>
    <name evidence="3" type="ORF">BV95_04315</name>
</gene>
<dbReference type="AlphaFoldDB" id="A0A081R890"/>
<evidence type="ECO:0000313" key="3">
    <source>
        <dbReference type="EMBL" id="KEQ51413.1"/>
    </source>
</evidence>
<evidence type="ECO:0008006" key="5">
    <source>
        <dbReference type="Google" id="ProtNLM"/>
    </source>
</evidence>
<dbReference type="RefSeq" id="WP_156028733.1">
    <property type="nucleotide sequence ID" value="NZ_JFHR01000087.1"/>
</dbReference>
<dbReference type="InterPro" id="IPR049503">
    <property type="entry name" value="AbiJ_NTD4"/>
</dbReference>
<dbReference type="eggNOG" id="ENOG502Z7N9">
    <property type="taxonomic scope" value="Bacteria"/>
</dbReference>
<evidence type="ECO:0000259" key="1">
    <source>
        <dbReference type="Pfam" id="PF18863"/>
    </source>
</evidence>
<protein>
    <recommendedName>
        <fullName evidence="5">Abortive infection protein-like C-terminal domain-containing protein</fullName>
    </recommendedName>
</protein>
<dbReference type="Pfam" id="PF18863">
    <property type="entry name" value="AbiJ_NTD4"/>
    <property type="match status" value="1"/>
</dbReference>
<reference evidence="3 4" key="1">
    <citation type="submission" date="2014-02" db="EMBL/GenBank/DDBJ databases">
        <title>Whole genome sequence of Sphingobium chlorophenolicum NBRC 16172.</title>
        <authorList>
            <person name="Gan H.M."/>
            <person name="Gan H.Y."/>
            <person name="Chew T.H."/>
            <person name="Savka M.A."/>
        </authorList>
    </citation>
    <scope>NUCLEOTIDE SEQUENCE [LARGE SCALE GENOMIC DNA]</scope>
    <source>
        <strain evidence="3 4">NBRC 16172</strain>
    </source>
</reference>
<dbReference type="Proteomes" id="UP000028411">
    <property type="component" value="Unassembled WGS sequence"/>
</dbReference>
<organism evidence="3 4">
    <name type="scientific">Sphingobium chlorophenolicum</name>
    <dbReference type="NCBI Taxonomy" id="46429"/>
    <lineage>
        <taxon>Bacteria</taxon>
        <taxon>Pseudomonadati</taxon>
        <taxon>Pseudomonadota</taxon>
        <taxon>Alphaproteobacteria</taxon>
        <taxon>Sphingomonadales</taxon>
        <taxon>Sphingomonadaceae</taxon>
        <taxon>Sphingobium</taxon>
    </lineage>
</organism>
<accession>A0A081R890</accession>
<feature type="domain" description="DUF7014" evidence="2">
    <location>
        <begin position="184"/>
        <end position="307"/>
    </location>
</feature>
<dbReference type="EMBL" id="JFHR01000087">
    <property type="protein sequence ID" value="KEQ51413.1"/>
    <property type="molecule type" value="Genomic_DNA"/>
</dbReference>
<feature type="domain" description="HEPN AbiJ-N-terminal" evidence="1">
    <location>
        <begin position="13"/>
        <end position="176"/>
    </location>
</feature>
<dbReference type="InterPro" id="IPR054280">
    <property type="entry name" value="DUF7014"/>
</dbReference>
<evidence type="ECO:0000259" key="2">
    <source>
        <dbReference type="Pfam" id="PF22809"/>
    </source>
</evidence>
<dbReference type="NCBIfam" id="NF046078">
    <property type="entry name" value="STM4504_CBY0614"/>
    <property type="match status" value="1"/>
</dbReference>
<comment type="caution">
    <text evidence="3">The sequence shown here is derived from an EMBL/GenBank/DDBJ whole genome shotgun (WGS) entry which is preliminary data.</text>
</comment>
<dbReference type="OrthoDB" id="8113776at2"/>